<gene>
    <name evidence="1" type="ORF">CFBP6624_17685</name>
</gene>
<protein>
    <submittedName>
        <fullName evidence="1">DUF3168 domain-containing protein</fullName>
    </submittedName>
</protein>
<organism evidence="1 2">
    <name type="scientific">Agrobacterium tumefaciens</name>
    <dbReference type="NCBI Taxonomy" id="358"/>
    <lineage>
        <taxon>Bacteria</taxon>
        <taxon>Pseudomonadati</taxon>
        <taxon>Pseudomonadota</taxon>
        <taxon>Alphaproteobacteria</taxon>
        <taxon>Hyphomicrobiales</taxon>
        <taxon>Rhizobiaceae</taxon>
        <taxon>Rhizobium/Agrobacterium group</taxon>
        <taxon>Agrobacterium</taxon>
        <taxon>Agrobacterium tumefaciens complex</taxon>
    </lineage>
</organism>
<name>A0AAE6BPT4_AGRTU</name>
<dbReference type="RefSeq" id="WP_137086728.1">
    <property type="nucleotide sequence ID" value="NZ_CP039908.1"/>
</dbReference>
<dbReference type="Proteomes" id="UP000298646">
    <property type="component" value="Chromosome linear"/>
</dbReference>
<reference evidence="1 2" key="1">
    <citation type="submission" date="2019-04" db="EMBL/GenBank/DDBJ databases">
        <title>Complete genome sequence of Agrobacterium tumefaciens CFBP6624.</title>
        <authorList>
            <person name="Haryono M."/>
            <person name="Lin Y.-C."/>
            <person name="Lai E.-M."/>
            <person name="Kuo C.-H."/>
        </authorList>
    </citation>
    <scope>NUCLEOTIDE SEQUENCE [LARGE SCALE GENOMIC DNA]</scope>
    <source>
        <strain evidence="1 2">CFBP6624</strain>
    </source>
</reference>
<dbReference type="InterPro" id="IPR021508">
    <property type="entry name" value="Gp17-like"/>
</dbReference>
<evidence type="ECO:0000313" key="1">
    <source>
        <dbReference type="EMBL" id="QCM02047.1"/>
    </source>
</evidence>
<proteinExistence type="predicted"/>
<dbReference type="EMBL" id="CP039908">
    <property type="protein sequence ID" value="QCM02047.1"/>
    <property type="molecule type" value="Genomic_DNA"/>
</dbReference>
<dbReference type="Gene3D" id="3.30.2000.30">
    <property type="match status" value="1"/>
</dbReference>
<dbReference type="AlphaFoldDB" id="A0AAE6BPT4"/>
<sequence>MSDPALAIQTALVGRITSLATEAGERVYDDVPAEAQRESETGAAWPYISLGNGQMVPVDEECFDRSSTYIDVNVWSRDVGFPQAKRIAGAIRAAVHEQELAIAGHVLDRMRVENINYSRDPDGVTRRVRIELLIETQPAI</sequence>
<accession>A0AAE6BPT4</accession>
<evidence type="ECO:0000313" key="2">
    <source>
        <dbReference type="Proteomes" id="UP000298646"/>
    </source>
</evidence>
<dbReference type="Pfam" id="PF11367">
    <property type="entry name" value="Tail_completion_gp17"/>
    <property type="match status" value="1"/>
</dbReference>
<dbReference type="InterPro" id="IPR053745">
    <property type="entry name" value="Viral_Tail_Comp_sf"/>
</dbReference>